<evidence type="ECO:0000256" key="2">
    <source>
        <dbReference type="SAM" id="MobiDB-lite"/>
    </source>
</evidence>
<dbReference type="Proteomes" id="UP001633002">
    <property type="component" value="Unassembled WGS sequence"/>
</dbReference>
<comment type="caution">
    <text evidence="3">The sequence shown here is derived from an EMBL/GenBank/DDBJ whole genome shotgun (WGS) entry which is preliminary data.</text>
</comment>
<sequence>MFSYHTKYASSRSRHASTKRNSSDSDGLLEPVKERLLHMELENCFLEERVKVLEEGGRKYQLRIDELRAELRETTKQQDVYKNQVIEYSEDFRKQLEVTEGLAKIRSLIDEKRSFADNWLRTSNLSDKSIRSILFFTSIDKLAARRKSKQKKYQFSLR</sequence>
<name>A0ABD3G9W1_9MARC</name>
<evidence type="ECO:0000256" key="1">
    <source>
        <dbReference type="SAM" id="Coils"/>
    </source>
</evidence>
<dbReference type="SUPFAM" id="SSF57997">
    <property type="entry name" value="Tropomyosin"/>
    <property type="match status" value="1"/>
</dbReference>
<evidence type="ECO:0000313" key="3">
    <source>
        <dbReference type="EMBL" id="KAL3675456.1"/>
    </source>
</evidence>
<reference evidence="3 4" key="1">
    <citation type="submission" date="2024-09" db="EMBL/GenBank/DDBJ databases">
        <title>Chromosome-scale assembly of Riccia sorocarpa.</title>
        <authorList>
            <person name="Paukszto L."/>
        </authorList>
    </citation>
    <scope>NUCLEOTIDE SEQUENCE [LARGE SCALE GENOMIC DNA]</scope>
    <source>
        <strain evidence="3">LP-2024</strain>
        <tissue evidence="3">Aerial parts of the thallus</tissue>
    </source>
</reference>
<evidence type="ECO:0000313" key="4">
    <source>
        <dbReference type="Proteomes" id="UP001633002"/>
    </source>
</evidence>
<dbReference type="EMBL" id="JBJQOH010000008">
    <property type="protein sequence ID" value="KAL3675456.1"/>
    <property type="molecule type" value="Genomic_DNA"/>
</dbReference>
<proteinExistence type="predicted"/>
<dbReference type="AlphaFoldDB" id="A0ABD3G9W1"/>
<organism evidence="3 4">
    <name type="scientific">Riccia sorocarpa</name>
    <dbReference type="NCBI Taxonomy" id="122646"/>
    <lineage>
        <taxon>Eukaryota</taxon>
        <taxon>Viridiplantae</taxon>
        <taxon>Streptophyta</taxon>
        <taxon>Embryophyta</taxon>
        <taxon>Marchantiophyta</taxon>
        <taxon>Marchantiopsida</taxon>
        <taxon>Marchantiidae</taxon>
        <taxon>Marchantiales</taxon>
        <taxon>Ricciaceae</taxon>
        <taxon>Riccia</taxon>
    </lineage>
</organism>
<keyword evidence="4" id="KW-1185">Reference proteome</keyword>
<protein>
    <submittedName>
        <fullName evidence="3">Uncharacterized protein</fullName>
    </submittedName>
</protein>
<keyword evidence="1" id="KW-0175">Coiled coil</keyword>
<feature type="coiled-coil region" evidence="1">
    <location>
        <begin position="50"/>
        <end position="84"/>
    </location>
</feature>
<feature type="region of interest" description="Disordered" evidence="2">
    <location>
        <begin position="1"/>
        <end position="27"/>
    </location>
</feature>
<accession>A0ABD3G9W1</accession>
<gene>
    <name evidence="3" type="ORF">R1sor_025404</name>
</gene>